<evidence type="ECO:0000313" key="1">
    <source>
        <dbReference type="EnsemblPlants" id="TraesCS3D02G384900.1.cds1"/>
    </source>
</evidence>
<dbReference type="Gramene" id="TraesJUL3D03G01966260.1">
    <property type="protein sequence ID" value="TraesJUL3D03G01966260.1.CDS1"/>
    <property type="gene ID" value="TraesJUL3D03G01966260"/>
</dbReference>
<protein>
    <submittedName>
        <fullName evidence="1">Uncharacterized protein</fullName>
    </submittedName>
</protein>
<dbReference type="Gramene" id="TraesCS3D03G0849300.1">
    <property type="protein sequence ID" value="TraesCS3D03G0849300.1.CDS1"/>
    <property type="gene ID" value="TraesCS3D03G0849300"/>
</dbReference>
<sequence>MWRTVRCVLGTDLCPNNIWQCFSWCYTFLPDGEKFYTFGLAALCWAMWNSRNRATFEFKKLRSPFDVIYSACGYITCWAGLMMGEDREAMERGAKMLRINALNMMRICAAPGGMN</sequence>
<dbReference type="Gramene" id="TraesWEE_scaffold_122446_01G000100.1">
    <property type="protein sequence ID" value="TraesWEE_scaffold_122446_01G000100.1"/>
    <property type="gene ID" value="TraesWEE_scaffold_122446_01G000100"/>
</dbReference>
<dbReference type="Gramene" id="TraesCAD_scaffold_123984_01G000100.1">
    <property type="protein sequence ID" value="TraesCAD_scaffold_123984_01G000100.1"/>
    <property type="gene ID" value="TraesCAD_scaffold_123984_01G000100"/>
</dbReference>
<dbReference type="Gramene" id="TraesLAC3D03G01890120.1">
    <property type="protein sequence ID" value="TraesLAC3D03G01890120.1.CDS1"/>
    <property type="gene ID" value="TraesLAC3D03G01890120"/>
</dbReference>
<keyword evidence="2" id="KW-1185">Reference proteome</keyword>
<dbReference type="Proteomes" id="UP000019116">
    <property type="component" value="Chromosome 3D"/>
</dbReference>
<dbReference type="Gramene" id="TraesSYM3D03G01972770.1">
    <property type="protein sequence ID" value="TraesSYM3D03G01972770.1.CDS1"/>
    <property type="gene ID" value="TraesSYM3D03G01972770"/>
</dbReference>
<evidence type="ECO:0000313" key="2">
    <source>
        <dbReference type="Proteomes" id="UP000019116"/>
    </source>
</evidence>
<dbReference type="Gramene" id="TraesCLE_scaffold_122402_01G000100.1">
    <property type="protein sequence ID" value="TraesCLE_scaffold_122402_01G000100.1"/>
    <property type="gene ID" value="TraesCLE_scaffold_122402_01G000100"/>
</dbReference>
<name>A0A3B6GZ60_WHEAT</name>
<dbReference type="AlphaFoldDB" id="A0A3B6GZ60"/>
<organism evidence="1">
    <name type="scientific">Triticum aestivum</name>
    <name type="common">Wheat</name>
    <dbReference type="NCBI Taxonomy" id="4565"/>
    <lineage>
        <taxon>Eukaryota</taxon>
        <taxon>Viridiplantae</taxon>
        <taxon>Streptophyta</taxon>
        <taxon>Embryophyta</taxon>
        <taxon>Tracheophyta</taxon>
        <taxon>Spermatophyta</taxon>
        <taxon>Magnoliopsida</taxon>
        <taxon>Liliopsida</taxon>
        <taxon>Poales</taxon>
        <taxon>Poaceae</taxon>
        <taxon>BOP clade</taxon>
        <taxon>Pooideae</taxon>
        <taxon>Triticodae</taxon>
        <taxon>Triticeae</taxon>
        <taxon>Triticinae</taxon>
        <taxon>Triticum</taxon>
    </lineage>
</organism>
<dbReference type="OrthoDB" id="676037at2759"/>
<dbReference type="Gramene" id="TraesROB_scaffold_120981_01G000100.1">
    <property type="protein sequence ID" value="TraesROB_scaffold_120981_01G000100.1"/>
    <property type="gene ID" value="TraesROB_scaffold_120981_01G000100"/>
</dbReference>
<dbReference type="Gramene" id="TraesMAC3D03G01947420.1">
    <property type="protein sequence ID" value="TraesMAC3D03G01947420.1.CDS1"/>
    <property type="gene ID" value="TraesMAC3D03G01947420"/>
</dbReference>
<dbReference type="Gramene" id="TraesSTA3D03G01927170.1">
    <property type="protein sequence ID" value="TraesSTA3D03G01927170.1.CDS1"/>
    <property type="gene ID" value="TraesSTA3D03G01927170"/>
</dbReference>
<proteinExistence type="predicted"/>
<reference evidence="1" key="1">
    <citation type="submission" date="2018-08" db="EMBL/GenBank/DDBJ databases">
        <authorList>
            <person name="Rossello M."/>
        </authorList>
    </citation>
    <scope>NUCLEOTIDE SEQUENCE [LARGE SCALE GENOMIC DNA]</scope>
    <source>
        <strain evidence="1">cv. Chinese Spring</strain>
    </source>
</reference>
<reference evidence="1" key="2">
    <citation type="submission" date="2018-10" db="UniProtKB">
        <authorList>
            <consortium name="EnsemblPlants"/>
        </authorList>
    </citation>
    <scope>IDENTIFICATION</scope>
</reference>
<dbReference type="EnsemblPlants" id="TraesCS3D02G384900.1">
    <property type="protein sequence ID" value="TraesCS3D02G384900.1.cds1"/>
    <property type="gene ID" value="TraesCS3D02G384900"/>
</dbReference>
<dbReference type="Gramene" id="TraesARI3D03G01982380.1">
    <property type="protein sequence ID" value="TraesARI3D03G01982380.1.CDS1"/>
    <property type="gene ID" value="TraesARI3D03G01982380"/>
</dbReference>
<dbReference type="STRING" id="4565.A0A3B6GZ60"/>
<dbReference type="Gramene" id="TraesCS3D02G384900.1">
    <property type="protein sequence ID" value="TraesCS3D02G384900.1.cds1"/>
    <property type="gene ID" value="TraesCS3D02G384900"/>
</dbReference>
<accession>A0A3B6GZ60</accession>